<dbReference type="AlphaFoldDB" id="A0A812X7L9"/>
<accession>A0A812X7L9</accession>
<organism evidence="1 2">
    <name type="scientific">Symbiodinium pilosum</name>
    <name type="common">Dinoflagellate</name>
    <dbReference type="NCBI Taxonomy" id="2952"/>
    <lineage>
        <taxon>Eukaryota</taxon>
        <taxon>Sar</taxon>
        <taxon>Alveolata</taxon>
        <taxon>Dinophyceae</taxon>
        <taxon>Suessiales</taxon>
        <taxon>Symbiodiniaceae</taxon>
        <taxon>Symbiodinium</taxon>
    </lineage>
</organism>
<comment type="caution">
    <text evidence="1">The sequence shown here is derived from an EMBL/GenBank/DDBJ whole genome shotgun (WGS) entry which is preliminary data.</text>
</comment>
<gene>
    <name evidence="1" type="ORF">SPIL2461_LOCUS20866</name>
</gene>
<protein>
    <submittedName>
        <fullName evidence="1">Uncharacterized protein</fullName>
    </submittedName>
</protein>
<evidence type="ECO:0000313" key="2">
    <source>
        <dbReference type="Proteomes" id="UP000649617"/>
    </source>
</evidence>
<evidence type="ECO:0000313" key="1">
    <source>
        <dbReference type="EMBL" id="CAE7728185.1"/>
    </source>
</evidence>
<keyword evidence="2" id="KW-1185">Reference proteome</keyword>
<proteinExistence type="predicted"/>
<dbReference type="EMBL" id="CAJNIZ010045718">
    <property type="protein sequence ID" value="CAE7728185.1"/>
    <property type="molecule type" value="Genomic_DNA"/>
</dbReference>
<reference evidence="1" key="1">
    <citation type="submission" date="2021-02" db="EMBL/GenBank/DDBJ databases">
        <authorList>
            <person name="Dougan E. K."/>
            <person name="Rhodes N."/>
            <person name="Thang M."/>
            <person name="Chan C."/>
        </authorList>
    </citation>
    <scope>NUCLEOTIDE SEQUENCE</scope>
</reference>
<sequence>APLGVLRWKNRSHNLYSKMDPSVRVHSDVVQLQLLASSLEPAGSNLTKLRYRFMVPEPTQLTGCAAVRPAKDRLQLCCHNTSSSMP</sequence>
<dbReference type="Proteomes" id="UP000649617">
    <property type="component" value="Unassembled WGS sequence"/>
</dbReference>
<name>A0A812X7L9_SYMPI</name>
<feature type="non-terminal residue" evidence="1">
    <location>
        <position position="86"/>
    </location>
</feature>
<feature type="non-terminal residue" evidence="1">
    <location>
        <position position="1"/>
    </location>
</feature>